<evidence type="ECO:0000313" key="3">
    <source>
        <dbReference type="Proteomes" id="UP000287651"/>
    </source>
</evidence>
<sequence length="167" mass="19123">MRQHTVVREVKFVAIPLHSILNRFEKVRKFEKEWVCEVKWENGSVTVEFDHYRVVSVNFAHYISVTVDSNRYILCNSWYRSAQDGPYTDKPSDQYVPPIPGGTGSLLDRIRSLRRDSAAEEEDAAIAGPEKIEGADRCGENERERLHEGKRTKEEVLGVARSGEESI</sequence>
<feature type="region of interest" description="Disordered" evidence="1">
    <location>
        <begin position="115"/>
        <end position="167"/>
    </location>
</feature>
<organism evidence="2 3">
    <name type="scientific">Ensete ventricosum</name>
    <name type="common">Abyssinian banana</name>
    <name type="synonym">Musa ensete</name>
    <dbReference type="NCBI Taxonomy" id="4639"/>
    <lineage>
        <taxon>Eukaryota</taxon>
        <taxon>Viridiplantae</taxon>
        <taxon>Streptophyta</taxon>
        <taxon>Embryophyta</taxon>
        <taxon>Tracheophyta</taxon>
        <taxon>Spermatophyta</taxon>
        <taxon>Magnoliopsida</taxon>
        <taxon>Liliopsida</taxon>
        <taxon>Zingiberales</taxon>
        <taxon>Musaceae</taxon>
        <taxon>Ensete</taxon>
    </lineage>
</organism>
<reference evidence="2 3" key="1">
    <citation type="journal article" date="2014" name="Agronomy (Basel)">
        <title>A Draft Genome Sequence for Ensete ventricosum, the Drought-Tolerant Tree Against Hunger.</title>
        <authorList>
            <person name="Harrison J."/>
            <person name="Moore K.A."/>
            <person name="Paszkiewicz K."/>
            <person name="Jones T."/>
            <person name="Grant M."/>
            <person name="Ambacheew D."/>
            <person name="Muzemil S."/>
            <person name="Studholme D.J."/>
        </authorList>
    </citation>
    <scope>NUCLEOTIDE SEQUENCE [LARGE SCALE GENOMIC DNA]</scope>
</reference>
<name>A0A427A7N2_ENSVE</name>
<accession>A0A427A7N2</accession>
<dbReference type="Proteomes" id="UP000287651">
    <property type="component" value="Unassembled WGS sequence"/>
</dbReference>
<evidence type="ECO:0000313" key="2">
    <source>
        <dbReference type="EMBL" id="RRT72213.1"/>
    </source>
</evidence>
<dbReference type="EMBL" id="AMZH03003473">
    <property type="protein sequence ID" value="RRT72213.1"/>
    <property type="molecule type" value="Genomic_DNA"/>
</dbReference>
<protein>
    <submittedName>
        <fullName evidence="2">Uncharacterized protein</fullName>
    </submittedName>
</protein>
<comment type="caution">
    <text evidence="2">The sequence shown here is derived from an EMBL/GenBank/DDBJ whole genome shotgun (WGS) entry which is preliminary data.</text>
</comment>
<proteinExistence type="predicted"/>
<evidence type="ECO:0000256" key="1">
    <source>
        <dbReference type="SAM" id="MobiDB-lite"/>
    </source>
</evidence>
<feature type="compositionally biased region" description="Basic and acidic residues" evidence="1">
    <location>
        <begin position="130"/>
        <end position="167"/>
    </location>
</feature>
<dbReference type="AlphaFoldDB" id="A0A427A7N2"/>
<gene>
    <name evidence="2" type="ORF">B296_00034754</name>
</gene>